<evidence type="ECO:0000313" key="2">
    <source>
        <dbReference type="Proteomes" id="UP001521222"/>
    </source>
</evidence>
<dbReference type="Proteomes" id="UP001521222">
    <property type="component" value="Unassembled WGS sequence"/>
</dbReference>
<name>A0ABR3QT73_9PLEO</name>
<organism evidence="1 2">
    <name type="scientific">Nothophoma quercina</name>
    <dbReference type="NCBI Taxonomy" id="749835"/>
    <lineage>
        <taxon>Eukaryota</taxon>
        <taxon>Fungi</taxon>
        <taxon>Dikarya</taxon>
        <taxon>Ascomycota</taxon>
        <taxon>Pezizomycotina</taxon>
        <taxon>Dothideomycetes</taxon>
        <taxon>Pleosporomycetidae</taxon>
        <taxon>Pleosporales</taxon>
        <taxon>Pleosporineae</taxon>
        <taxon>Didymellaceae</taxon>
        <taxon>Nothophoma</taxon>
    </lineage>
</organism>
<dbReference type="Gene3D" id="3.40.395.10">
    <property type="entry name" value="Adenoviral Proteinase, Chain A"/>
    <property type="match status" value="1"/>
</dbReference>
<protein>
    <recommendedName>
        <fullName evidence="3">Ubiquitin-like protease family profile domain-containing protein</fullName>
    </recommendedName>
</protein>
<gene>
    <name evidence="1" type="ORF">SLS59_008283</name>
</gene>
<sequence length="447" mass="51178">MFAISLRDHQRQKHVTTKCTTPAVLKRRYSIDVNTRIRGSQRKHEDFEHDELECVDSSTNIAFPDPLRYYDFHKWTVWCPPFDHGIYFELNTATIHNDSWYWMTSTEGYERYMLDDGLDMALTVLSCATRCDDSKIGIASSVDSQLCLLEGDTGKERYAECFGDERWIFMPQNDGMGEKVNTGGNGNHWSLVALDRIHRVVHYFDSAFVFRPNYQEQAWDLAEGMLRILGEDIANYEKQAEYDSPNQWKNNLCQFDQAACAPFVYEMTRVAICEIQCRQRDGQESHCDLSLPIGFQEHFGSRWDSYETRCRMRRSIAFTKLDLAIQELTSYHDKMAIAGEDIEHLHNEPPFQSDVPQKPPGRYLTSHYFDIPRTPLLAEDDKIDCESVLSDAVTIGSDESVLSTGAVLDGERSSTQRGIISSIMNEDCEHYVNVTVGVAEGAAEDLV</sequence>
<keyword evidence="2" id="KW-1185">Reference proteome</keyword>
<evidence type="ECO:0000313" key="1">
    <source>
        <dbReference type="EMBL" id="KAL1595352.1"/>
    </source>
</evidence>
<dbReference type="EMBL" id="JAKIXB020000032">
    <property type="protein sequence ID" value="KAL1595352.1"/>
    <property type="molecule type" value="Genomic_DNA"/>
</dbReference>
<evidence type="ECO:0008006" key="3">
    <source>
        <dbReference type="Google" id="ProtNLM"/>
    </source>
</evidence>
<reference evidence="1 2" key="1">
    <citation type="submission" date="2024-02" db="EMBL/GenBank/DDBJ databases">
        <title>De novo assembly and annotation of 12 fungi associated with fruit tree decline syndrome in Ontario, Canada.</title>
        <authorList>
            <person name="Sulman M."/>
            <person name="Ellouze W."/>
            <person name="Ilyukhin E."/>
        </authorList>
    </citation>
    <scope>NUCLEOTIDE SEQUENCE [LARGE SCALE GENOMIC DNA]</scope>
    <source>
        <strain evidence="1 2">M97-236</strain>
    </source>
</reference>
<comment type="caution">
    <text evidence="1">The sequence shown here is derived from an EMBL/GenBank/DDBJ whole genome shotgun (WGS) entry which is preliminary data.</text>
</comment>
<accession>A0ABR3QT73</accession>
<dbReference type="SUPFAM" id="SSF54001">
    <property type="entry name" value="Cysteine proteinases"/>
    <property type="match status" value="1"/>
</dbReference>
<dbReference type="InterPro" id="IPR038765">
    <property type="entry name" value="Papain-like_cys_pep_sf"/>
</dbReference>
<proteinExistence type="predicted"/>